<keyword evidence="3" id="KW-1185">Reference proteome</keyword>
<evidence type="ECO:0000256" key="1">
    <source>
        <dbReference type="SAM" id="Phobius"/>
    </source>
</evidence>
<protein>
    <recommendedName>
        <fullName evidence="4">Competence protein</fullName>
    </recommendedName>
</protein>
<comment type="caution">
    <text evidence="2">The sequence shown here is derived from an EMBL/GenBank/DDBJ whole genome shotgun (WGS) entry which is preliminary data.</text>
</comment>
<organism evidence="2 3">
    <name type="scientific">Segetibacter aerophilus</name>
    <dbReference type="NCBI Taxonomy" id="670293"/>
    <lineage>
        <taxon>Bacteria</taxon>
        <taxon>Pseudomonadati</taxon>
        <taxon>Bacteroidota</taxon>
        <taxon>Chitinophagia</taxon>
        <taxon>Chitinophagales</taxon>
        <taxon>Chitinophagaceae</taxon>
        <taxon>Segetibacter</taxon>
    </lineage>
</organism>
<proteinExistence type="predicted"/>
<sequence length="114" mass="12794">MSKQPTLTLIESVFSQSKDYIDNRLELYKLKMIDKTSSVTSSIISYVALFVIFFIFFVVFNIGIALLIGDLIGKAYLGFLILAAIYGIAGVILFSKRDKIFKTPITKLIIGKFL</sequence>
<dbReference type="RefSeq" id="WP_147205015.1">
    <property type="nucleotide sequence ID" value="NZ_BJYT01000014.1"/>
</dbReference>
<evidence type="ECO:0000313" key="2">
    <source>
        <dbReference type="EMBL" id="GEO10901.1"/>
    </source>
</evidence>
<evidence type="ECO:0008006" key="4">
    <source>
        <dbReference type="Google" id="ProtNLM"/>
    </source>
</evidence>
<name>A0A512BG14_9BACT</name>
<gene>
    <name evidence="2" type="ORF">SAE01_33970</name>
</gene>
<dbReference type="Pfam" id="PF07332">
    <property type="entry name" value="Phage_holin_3_6"/>
    <property type="match status" value="1"/>
</dbReference>
<dbReference type="AlphaFoldDB" id="A0A512BG14"/>
<feature type="transmembrane region" description="Helical" evidence="1">
    <location>
        <begin position="43"/>
        <end position="69"/>
    </location>
</feature>
<keyword evidence="1" id="KW-1133">Transmembrane helix</keyword>
<dbReference type="EMBL" id="BJYT01000014">
    <property type="protein sequence ID" value="GEO10901.1"/>
    <property type="molecule type" value="Genomic_DNA"/>
</dbReference>
<keyword evidence="1" id="KW-0472">Membrane</keyword>
<keyword evidence="1" id="KW-0812">Transmembrane</keyword>
<accession>A0A512BG14</accession>
<dbReference type="OrthoDB" id="678770at2"/>
<evidence type="ECO:0000313" key="3">
    <source>
        <dbReference type="Proteomes" id="UP000321513"/>
    </source>
</evidence>
<feature type="transmembrane region" description="Helical" evidence="1">
    <location>
        <begin position="75"/>
        <end position="94"/>
    </location>
</feature>
<reference evidence="2 3" key="1">
    <citation type="submission" date="2019-07" db="EMBL/GenBank/DDBJ databases">
        <title>Whole genome shotgun sequence of Segetibacter aerophilus NBRC 106135.</title>
        <authorList>
            <person name="Hosoyama A."/>
            <person name="Uohara A."/>
            <person name="Ohji S."/>
            <person name="Ichikawa N."/>
        </authorList>
    </citation>
    <scope>NUCLEOTIDE SEQUENCE [LARGE SCALE GENOMIC DNA]</scope>
    <source>
        <strain evidence="2 3">NBRC 106135</strain>
    </source>
</reference>
<dbReference type="Proteomes" id="UP000321513">
    <property type="component" value="Unassembled WGS sequence"/>
</dbReference>
<dbReference type="InterPro" id="IPR009937">
    <property type="entry name" value="Phage_holin_3_6"/>
</dbReference>